<reference evidence="2" key="1">
    <citation type="journal article" date="2019" name="Int. J. Syst. Evol. Microbiol.">
        <title>The Global Catalogue of Microorganisms (GCM) 10K type strain sequencing project: providing services to taxonomists for standard genome sequencing and annotation.</title>
        <authorList>
            <consortium name="The Broad Institute Genomics Platform"/>
            <consortium name="The Broad Institute Genome Sequencing Center for Infectious Disease"/>
            <person name="Wu L."/>
            <person name="Ma J."/>
        </authorList>
    </citation>
    <scope>NUCLEOTIDE SEQUENCE [LARGE SCALE GENOMIC DNA]</scope>
    <source>
        <strain evidence="2">CGMCC 1.12702</strain>
    </source>
</reference>
<organism evidence="1 2">
    <name type="scientific">Sphingomonas arantia</name>
    <dbReference type="NCBI Taxonomy" id="1460676"/>
    <lineage>
        <taxon>Bacteria</taxon>
        <taxon>Pseudomonadati</taxon>
        <taxon>Pseudomonadota</taxon>
        <taxon>Alphaproteobacteria</taxon>
        <taxon>Sphingomonadales</taxon>
        <taxon>Sphingomonadaceae</taxon>
        <taxon>Sphingomonas</taxon>
    </lineage>
</organism>
<keyword evidence="2" id="KW-1185">Reference proteome</keyword>
<gene>
    <name evidence="1" type="ORF">ACFSGX_06685</name>
</gene>
<sequence length="93" mass="10228">MAGLLAELEAIPQDDDLTVALDAKMEAWQARAVGLDGVEAILTFLTRHPHLDVGNRARSSILSSVIIAADTKRPYCDRSPTDRRLRRPGCWTA</sequence>
<protein>
    <submittedName>
        <fullName evidence="1">Uncharacterized protein</fullName>
    </submittedName>
</protein>
<evidence type="ECO:0000313" key="1">
    <source>
        <dbReference type="EMBL" id="MFD1950451.1"/>
    </source>
</evidence>
<evidence type="ECO:0000313" key="2">
    <source>
        <dbReference type="Proteomes" id="UP001597400"/>
    </source>
</evidence>
<comment type="caution">
    <text evidence="1">The sequence shown here is derived from an EMBL/GenBank/DDBJ whole genome shotgun (WGS) entry which is preliminary data.</text>
</comment>
<dbReference type="RefSeq" id="WP_380928538.1">
    <property type="nucleotide sequence ID" value="NZ_JBHUGS010000002.1"/>
</dbReference>
<dbReference type="Proteomes" id="UP001597400">
    <property type="component" value="Unassembled WGS sequence"/>
</dbReference>
<proteinExistence type="predicted"/>
<name>A0ABW4TWT7_9SPHN</name>
<dbReference type="EMBL" id="JBHUGS010000002">
    <property type="protein sequence ID" value="MFD1950451.1"/>
    <property type="molecule type" value="Genomic_DNA"/>
</dbReference>
<accession>A0ABW4TWT7</accession>